<dbReference type="AlphaFoldDB" id="A0A077WC80"/>
<dbReference type="InterPro" id="IPR000073">
    <property type="entry name" value="AB_hydrolase_1"/>
</dbReference>
<dbReference type="InterPro" id="IPR050471">
    <property type="entry name" value="AB_hydrolase"/>
</dbReference>
<dbReference type="PANTHER" id="PTHR43433">
    <property type="entry name" value="HYDROLASE, ALPHA/BETA FOLD FAMILY PROTEIN"/>
    <property type="match status" value="1"/>
</dbReference>
<organism evidence="2">
    <name type="scientific">Lichtheimia ramosa</name>
    <dbReference type="NCBI Taxonomy" id="688394"/>
    <lineage>
        <taxon>Eukaryota</taxon>
        <taxon>Fungi</taxon>
        <taxon>Fungi incertae sedis</taxon>
        <taxon>Mucoromycota</taxon>
        <taxon>Mucoromycotina</taxon>
        <taxon>Mucoromycetes</taxon>
        <taxon>Mucorales</taxon>
        <taxon>Lichtheimiaceae</taxon>
        <taxon>Lichtheimia</taxon>
    </lineage>
</organism>
<dbReference type="InterPro" id="IPR029058">
    <property type="entry name" value="AB_hydrolase_fold"/>
</dbReference>
<sequence length="325" mass="36657">MSATTAIVGEMTTTTITTTTTLEKRPMPQLPWKHAYRQGFATIGEGRCREPFDMYYELHGTGPKRVVLLMGMNSPCQAWDYQASDEYTPLDETESRDVTTHFGAQGEYTVLTFDARGVGWTGGSWDWYNSEDWARDVIDLLDHLGWTKDVHAVGHSAGGQALLKTLLLSPERFRSAALLNTTAGGIRPFTGPWVFISNLFNWLNEKPEDGSYKTNFEKLQARMIARNSRTKPQTAGSLVSQAVASLRHWVSANDLLKIKSSGIPTLVVSNSWDNYAYLSHSQYLHDMLESWKFVVYEDTGHNVPTSRHKELNQLLSDFWKHADSV</sequence>
<dbReference type="OrthoDB" id="19657at2759"/>
<feature type="domain" description="AB hydrolase-1" evidence="1">
    <location>
        <begin position="87"/>
        <end position="312"/>
    </location>
</feature>
<dbReference type="EMBL" id="LK023314">
    <property type="protein sequence ID" value="CDS04231.1"/>
    <property type="molecule type" value="Genomic_DNA"/>
</dbReference>
<dbReference type="Gene3D" id="3.40.50.1820">
    <property type="entry name" value="alpha/beta hydrolase"/>
    <property type="match status" value="1"/>
</dbReference>
<dbReference type="PANTHER" id="PTHR43433:SF5">
    <property type="entry name" value="AB HYDROLASE-1 DOMAIN-CONTAINING PROTEIN"/>
    <property type="match status" value="1"/>
</dbReference>
<protein>
    <recommendedName>
        <fullName evidence="1">AB hydrolase-1 domain-containing protein</fullName>
    </recommendedName>
</protein>
<gene>
    <name evidence="2" type="ORF">LRAMOSA07169</name>
</gene>
<evidence type="ECO:0000313" key="2">
    <source>
        <dbReference type="EMBL" id="CDS04231.1"/>
    </source>
</evidence>
<proteinExistence type="predicted"/>
<dbReference type="SUPFAM" id="SSF53474">
    <property type="entry name" value="alpha/beta-Hydrolases"/>
    <property type="match status" value="1"/>
</dbReference>
<reference evidence="2" key="1">
    <citation type="journal article" date="2014" name="Genome Announc.">
        <title>De novo whole-genome sequence and genome annotation of Lichtheimia ramosa.</title>
        <authorList>
            <person name="Linde J."/>
            <person name="Schwartze V."/>
            <person name="Binder U."/>
            <person name="Lass-Florl C."/>
            <person name="Voigt K."/>
            <person name="Horn F."/>
        </authorList>
    </citation>
    <scope>NUCLEOTIDE SEQUENCE</scope>
    <source>
        <strain evidence="2">JMRC FSU:6197</strain>
    </source>
</reference>
<name>A0A077WC80_9FUNG</name>
<evidence type="ECO:0000259" key="1">
    <source>
        <dbReference type="Pfam" id="PF12697"/>
    </source>
</evidence>
<accession>A0A077WC80</accession>
<dbReference type="Pfam" id="PF12697">
    <property type="entry name" value="Abhydrolase_6"/>
    <property type="match status" value="1"/>
</dbReference>